<feature type="domain" description="VWFA" evidence="2">
    <location>
        <begin position="7"/>
        <end position="162"/>
    </location>
</feature>
<dbReference type="OrthoDB" id="9806395at2"/>
<dbReference type="STRING" id="758825.SAMN02982985_05142"/>
<protein>
    <submittedName>
        <fullName evidence="3">Uncharacterized conserved protein YegL, contains vWA domain of TerY type</fullName>
    </submittedName>
</protein>
<evidence type="ECO:0000313" key="4">
    <source>
        <dbReference type="Proteomes" id="UP000199470"/>
    </source>
</evidence>
<dbReference type="Pfam" id="PF00092">
    <property type="entry name" value="VWA"/>
    <property type="match status" value="1"/>
</dbReference>
<dbReference type="SMART" id="SM00327">
    <property type="entry name" value="VWA"/>
    <property type="match status" value="1"/>
</dbReference>
<dbReference type="InterPro" id="IPR036465">
    <property type="entry name" value="vWFA_dom_sf"/>
</dbReference>
<evidence type="ECO:0000313" key="3">
    <source>
        <dbReference type="EMBL" id="SFM73967.1"/>
    </source>
</evidence>
<dbReference type="AlphaFoldDB" id="A0A1I4TBK8"/>
<reference evidence="3 4" key="1">
    <citation type="submission" date="2016-10" db="EMBL/GenBank/DDBJ databases">
        <authorList>
            <person name="de Groot N.N."/>
        </authorList>
    </citation>
    <scope>NUCLEOTIDE SEQUENCE [LARGE SCALE GENOMIC DNA]</scope>
    <source>
        <strain evidence="3 4">ATCC 43154</strain>
    </source>
</reference>
<evidence type="ECO:0000259" key="2">
    <source>
        <dbReference type="PROSITE" id="PS50234"/>
    </source>
</evidence>
<dbReference type="PIRSF" id="PIRSF020634">
    <property type="entry name" value="TerY_vWA"/>
    <property type="match status" value="1"/>
</dbReference>
<dbReference type="Gene3D" id="3.40.50.410">
    <property type="entry name" value="von Willebrand factor, type A domain"/>
    <property type="match status" value="1"/>
</dbReference>
<gene>
    <name evidence="3" type="ORF">SAMN02982985_05142</name>
</gene>
<sequence length="213" mass="22935">MTVRRLPVYLALDTSGSMRGEPIQAVNVGLQAFLASLRQNPFALESVHLCIVTFDGKVNQVLPLTPLDAVNLPEITCPESGPTFLGEALHAICDMVARDIRVTSAEQKGDWRPLLFIMTDGKPSDTEAYNQAIGRVQQARFGTVVACAAGPKSTPDQLKQLTEHVVSLDQMDSTGFSKFFQWVTVAVTASTTSAGTQASTELPPPPPEVQIVL</sequence>
<evidence type="ECO:0000256" key="1">
    <source>
        <dbReference type="SAM" id="MobiDB-lite"/>
    </source>
</evidence>
<proteinExistence type="predicted"/>
<keyword evidence="4" id="KW-1185">Reference proteome</keyword>
<name>A0A1I4TBK8_9BURK</name>
<dbReference type="RefSeq" id="WP_093390550.1">
    <property type="nucleotide sequence ID" value="NZ_FOTW01000030.1"/>
</dbReference>
<dbReference type="SUPFAM" id="SSF53300">
    <property type="entry name" value="vWA-like"/>
    <property type="match status" value="1"/>
</dbReference>
<dbReference type="EMBL" id="FOTW01000030">
    <property type="protein sequence ID" value="SFM73967.1"/>
    <property type="molecule type" value="Genomic_DNA"/>
</dbReference>
<dbReference type="PROSITE" id="PS50234">
    <property type="entry name" value="VWFA"/>
    <property type="match status" value="1"/>
</dbReference>
<feature type="compositionally biased region" description="Pro residues" evidence="1">
    <location>
        <begin position="202"/>
        <end position="213"/>
    </location>
</feature>
<organism evidence="3 4">
    <name type="scientific">Rugamonas rubra</name>
    <dbReference type="NCBI Taxonomy" id="758825"/>
    <lineage>
        <taxon>Bacteria</taxon>
        <taxon>Pseudomonadati</taxon>
        <taxon>Pseudomonadota</taxon>
        <taxon>Betaproteobacteria</taxon>
        <taxon>Burkholderiales</taxon>
        <taxon>Oxalobacteraceae</taxon>
        <taxon>Telluria group</taxon>
        <taxon>Rugamonas</taxon>
    </lineage>
</organism>
<accession>A0A1I4TBK8</accession>
<dbReference type="Proteomes" id="UP000199470">
    <property type="component" value="Unassembled WGS sequence"/>
</dbReference>
<dbReference type="InterPro" id="IPR011392">
    <property type="entry name" value="Tellurite-R_TerY"/>
</dbReference>
<feature type="region of interest" description="Disordered" evidence="1">
    <location>
        <begin position="193"/>
        <end position="213"/>
    </location>
</feature>
<dbReference type="InterPro" id="IPR002035">
    <property type="entry name" value="VWF_A"/>
</dbReference>